<dbReference type="InterPro" id="IPR009656">
    <property type="entry name" value="PHB_depo_C"/>
</dbReference>
<comment type="caution">
    <text evidence="2">The sequence shown here is derived from an EMBL/GenBank/DDBJ whole genome shotgun (WGS) entry which is preliminary data.</text>
</comment>
<feature type="domain" description="PHB de-polymerase C-terminal" evidence="1">
    <location>
        <begin position="209"/>
        <end position="409"/>
    </location>
</feature>
<protein>
    <submittedName>
        <fullName evidence="2">Polyhydroxyalkanoate depolymerase</fullName>
    </submittedName>
</protein>
<evidence type="ECO:0000313" key="3">
    <source>
        <dbReference type="Proteomes" id="UP000229498"/>
    </source>
</evidence>
<organism evidence="2 3">
    <name type="scientific">Minwuia thermotolerans</name>
    <dbReference type="NCBI Taxonomy" id="2056226"/>
    <lineage>
        <taxon>Bacteria</taxon>
        <taxon>Pseudomonadati</taxon>
        <taxon>Pseudomonadota</taxon>
        <taxon>Alphaproteobacteria</taxon>
        <taxon>Minwuiales</taxon>
        <taxon>Minwuiaceae</taxon>
        <taxon>Minwuia</taxon>
    </lineage>
</organism>
<proteinExistence type="predicted"/>
<evidence type="ECO:0000313" key="2">
    <source>
        <dbReference type="EMBL" id="PJK31352.1"/>
    </source>
</evidence>
<dbReference type="PANTHER" id="PTHR36837:SF4">
    <property type="entry name" value="BLR0908 PROTEIN"/>
    <property type="match status" value="1"/>
</dbReference>
<dbReference type="InterPro" id="IPR051321">
    <property type="entry name" value="PHA/PHB_synthase"/>
</dbReference>
<reference evidence="2 3" key="1">
    <citation type="submission" date="2017-11" db="EMBL/GenBank/DDBJ databases">
        <title>Draft genome sequence of Rhizobiales bacterium SY3-13.</title>
        <authorList>
            <person name="Sun C."/>
        </authorList>
    </citation>
    <scope>NUCLEOTIDE SEQUENCE [LARGE SCALE GENOMIC DNA]</scope>
    <source>
        <strain evidence="2 3">SY3-13</strain>
    </source>
</reference>
<accession>A0A2M9G6L4</accession>
<dbReference type="InterPro" id="IPR029058">
    <property type="entry name" value="AB_hydrolase_fold"/>
</dbReference>
<dbReference type="Pfam" id="PF06850">
    <property type="entry name" value="PHB_depo_C"/>
    <property type="match status" value="1"/>
</dbReference>
<dbReference type="NCBIfam" id="TIGR01849">
    <property type="entry name" value="PHB_depoly_PhaZ"/>
    <property type="match status" value="1"/>
</dbReference>
<dbReference type="InterPro" id="IPR010915">
    <property type="entry name" value="PHB_depoly_PhaZ"/>
</dbReference>
<dbReference type="PANTHER" id="PTHR36837">
    <property type="entry name" value="POLY(3-HYDROXYALKANOATE) POLYMERASE SUBUNIT PHAC"/>
    <property type="match status" value="1"/>
</dbReference>
<evidence type="ECO:0000259" key="1">
    <source>
        <dbReference type="Pfam" id="PF06850"/>
    </source>
</evidence>
<keyword evidence="3" id="KW-1185">Reference proteome</keyword>
<dbReference type="PIRSF" id="PIRSF020818">
    <property type="entry name" value="PHB_depoly_PhaZ"/>
    <property type="match status" value="1"/>
</dbReference>
<dbReference type="EMBL" id="PHIG01000005">
    <property type="protein sequence ID" value="PJK31352.1"/>
    <property type="molecule type" value="Genomic_DNA"/>
</dbReference>
<sequence>MLYQLYEMNHAAIAPFRTAAQFTQAALRNPMNPAAFTMQGRAAAAAADVFESITRRYGKPAFEIDEVMVNGTRVGVSEQIVMRKPFGQLKYFKKDRSEIPAKLADMPRVLIVAPLSGHFATLLRGTVRAMLPEHEVFITDWRDARQVPVSEGKFDLEDYIDYVMDFLHVLGPNTHVMAVCQPGPAVLAATALMSEDRDPCTPATLTIMGSPIDPRKSPTVPNELATSRPLEWFKNHVVMSVPMPHPGFMRSVYPGFLQLTGFMTMNLDRHIDAHKRLFDSLVKGDGDTAAAHRKFYDEYLSVLDMTAEFYLQTIESVFQKFDLPNGNMTWRGRKVDPSKITKTALFTVEGENDDISGIGQTQAAHDLCINIPEKKQLDYVQPDVGHYGVFNGNRFRTEIQPRVRDFIRSFPVLGA</sequence>
<gene>
    <name evidence="2" type="ORF">CVT23_01340</name>
</gene>
<dbReference type="OrthoDB" id="9774318at2"/>
<dbReference type="SUPFAM" id="SSF53474">
    <property type="entry name" value="alpha/beta-Hydrolases"/>
    <property type="match status" value="1"/>
</dbReference>
<dbReference type="Proteomes" id="UP000229498">
    <property type="component" value="Unassembled WGS sequence"/>
</dbReference>
<name>A0A2M9G6L4_9PROT</name>
<dbReference type="RefSeq" id="WP_109793778.1">
    <property type="nucleotide sequence ID" value="NZ_PHIG01000005.1"/>
</dbReference>
<dbReference type="AlphaFoldDB" id="A0A2M9G6L4"/>